<protein>
    <submittedName>
        <fullName evidence="1">Uncharacterized protein</fullName>
    </submittedName>
</protein>
<keyword evidence="2" id="KW-1185">Reference proteome</keyword>
<dbReference type="PaxDb" id="4081-Solyc01g066340.2.1"/>
<accession>A0A3Q7EF79</accession>
<sequence>ILVPRSRESGSCTMKSPFLARSKAKSDANDSDEFLALEARSGIISRLQRPATMTRRCCEDDFAGAFIFSIVRATGEEDNPNHTVWGRVSIIVLDGATPF</sequence>
<reference evidence="1" key="2">
    <citation type="submission" date="2019-01" db="UniProtKB">
        <authorList>
            <consortium name="EnsemblPlants"/>
        </authorList>
    </citation>
    <scope>IDENTIFICATION</scope>
    <source>
        <strain evidence="1">cv. Heinz 1706</strain>
    </source>
</reference>
<dbReference type="Gramene" id="Solyc01g066340.3.1">
    <property type="protein sequence ID" value="Solyc01g066340.3.1.1"/>
    <property type="gene ID" value="Solyc01g066340.3"/>
</dbReference>
<proteinExistence type="predicted"/>
<dbReference type="InParanoid" id="A0A3Q7EF79"/>
<dbReference type="EnsemblPlants" id="Solyc01g066340.3.1">
    <property type="protein sequence ID" value="Solyc01g066340.3.1.1"/>
    <property type="gene ID" value="Solyc01g066340.3"/>
</dbReference>
<reference evidence="1" key="1">
    <citation type="journal article" date="2012" name="Nature">
        <title>The tomato genome sequence provides insights into fleshy fruit evolution.</title>
        <authorList>
            <consortium name="Tomato Genome Consortium"/>
        </authorList>
    </citation>
    <scope>NUCLEOTIDE SEQUENCE [LARGE SCALE GENOMIC DNA]</scope>
    <source>
        <strain evidence="1">cv. Heinz 1706</strain>
    </source>
</reference>
<dbReference type="AlphaFoldDB" id="A0A3Q7EF79"/>
<evidence type="ECO:0000313" key="1">
    <source>
        <dbReference type="EnsemblPlants" id="Solyc01g066340.3.1.1"/>
    </source>
</evidence>
<evidence type="ECO:0000313" key="2">
    <source>
        <dbReference type="Proteomes" id="UP000004994"/>
    </source>
</evidence>
<dbReference type="Proteomes" id="UP000004994">
    <property type="component" value="Chromosome 1"/>
</dbReference>
<organism evidence="1">
    <name type="scientific">Solanum lycopersicum</name>
    <name type="common">Tomato</name>
    <name type="synonym">Lycopersicon esculentum</name>
    <dbReference type="NCBI Taxonomy" id="4081"/>
    <lineage>
        <taxon>Eukaryota</taxon>
        <taxon>Viridiplantae</taxon>
        <taxon>Streptophyta</taxon>
        <taxon>Embryophyta</taxon>
        <taxon>Tracheophyta</taxon>
        <taxon>Spermatophyta</taxon>
        <taxon>Magnoliopsida</taxon>
        <taxon>eudicotyledons</taxon>
        <taxon>Gunneridae</taxon>
        <taxon>Pentapetalae</taxon>
        <taxon>asterids</taxon>
        <taxon>lamiids</taxon>
        <taxon>Solanales</taxon>
        <taxon>Solanaceae</taxon>
        <taxon>Solanoideae</taxon>
        <taxon>Solaneae</taxon>
        <taxon>Solanum</taxon>
        <taxon>Solanum subgen. Lycopersicon</taxon>
    </lineage>
</organism>
<name>A0A3Q7EF79_SOLLC</name>